<name>A0ABD0KXL8_9CAEN</name>
<keyword evidence="3" id="KW-1185">Reference proteome</keyword>
<organism evidence="2 3">
    <name type="scientific">Batillaria attramentaria</name>
    <dbReference type="NCBI Taxonomy" id="370345"/>
    <lineage>
        <taxon>Eukaryota</taxon>
        <taxon>Metazoa</taxon>
        <taxon>Spiralia</taxon>
        <taxon>Lophotrochozoa</taxon>
        <taxon>Mollusca</taxon>
        <taxon>Gastropoda</taxon>
        <taxon>Caenogastropoda</taxon>
        <taxon>Sorbeoconcha</taxon>
        <taxon>Cerithioidea</taxon>
        <taxon>Batillariidae</taxon>
        <taxon>Batillaria</taxon>
    </lineage>
</organism>
<gene>
    <name evidence="2" type="ORF">BaRGS_00017046</name>
</gene>
<comment type="caution">
    <text evidence="2">The sequence shown here is derived from an EMBL/GenBank/DDBJ whole genome shotgun (WGS) entry which is preliminary data.</text>
</comment>
<dbReference type="Proteomes" id="UP001519460">
    <property type="component" value="Unassembled WGS sequence"/>
</dbReference>
<sequence length="205" mass="22923">MYISLDNYCTILRRSYVKLHSKTTYHLSIPALLMEFDGASHSASHLQQTPHNMENSNLEDMFGDHPVTDTGDHPVTDTGGHPVTDKLQLTSADVSRKYVHPRAVLNDASRSSPQHTSPPDYLQPSNTPGANLDLSPLPVESLPKTFCRRSLLCAHTHTSDVYNFFLANTLLAIFQFPALLFPSPEKKKTGLDFTENIRQTSLFDK</sequence>
<feature type="region of interest" description="Disordered" evidence="1">
    <location>
        <begin position="104"/>
        <end position="135"/>
    </location>
</feature>
<dbReference type="EMBL" id="JACVVK020000111">
    <property type="protein sequence ID" value="KAK7491790.1"/>
    <property type="molecule type" value="Genomic_DNA"/>
</dbReference>
<evidence type="ECO:0000313" key="2">
    <source>
        <dbReference type="EMBL" id="KAK7491790.1"/>
    </source>
</evidence>
<proteinExistence type="predicted"/>
<accession>A0ABD0KXL8</accession>
<feature type="compositionally biased region" description="Polar residues" evidence="1">
    <location>
        <begin position="108"/>
        <end position="129"/>
    </location>
</feature>
<protein>
    <submittedName>
        <fullName evidence="2">Uncharacterized protein</fullName>
    </submittedName>
</protein>
<reference evidence="2 3" key="1">
    <citation type="journal article" date="2023" name="Sci. Data">
        <title>Genome assembly of the Korean intertidal mud-creeper Batillaria attramentaria.</title>
        <authorList>
            <person name="Patra A.K."/>
            <person name="Ho P.T."/>
            <person name="Jun S."/>
            <person name="Lee S.J."/>
            <person name="Kim Y."/>
            <person name="Won Y.J."/>
        </authorList>
    </citation>
    <scope>NUCLEOTIDE SEQUENCE [LARGE SCALE GENOMIC DNA]</scope>
    <source>
        <strain evidence="2">Wonlab-2016</strain>
    </source>
</reference>
<dbReference type="AlphaFoldDB" id="A0ABD0KXL8"/>
<evidence type="ECO:0000256" key="1">
    <source>
        <dbReference type="SAM" id="MobiDB-lite"/>
    </source>
</evidence>
<evidence type="ECO:0000313" key="3">
    <source>
        <dbReference type="Proteomes" id="UP001519460"/>
    </source>
</evidence>